<name>W7ITZ4_9PSEU</name>
<dbReference type="EMBL" id="AYXG01000168">
    <property type="protein sequence ID" value="EWC60207.1"/>
    <property type="molecule type" value="Genomic_DNA"/>
</dbReference>
<dbReference type="eggNOG" id="COG4585">
    <property type="taxonomic scope" value="Bacteria"/>
</dbReference>
<feature type="compositionally biased region" description="Gly residues" evidence="2">
    <location>
        <begin position="207"/>
        <end position="219"/>
    </location>
</feature>
<sequence length="810" mass="82649">MAAQAPAALLVSALVGNLAELVSGEVVFGVPSTGGLVVAVSWPPRPPGTPLGADFAQVATAPGVSAAEPAPGGGVVVITKSGRVTGTDRSALRETATWLGLATRLDRLRTARDQAARRAEGLDADLAATRERLAQVRDLERRRLVGAITAVTTREFADVRARAEELGSAFAADDSTADPVAGKAKAGSGTAETGGATVNAVDNTAETGGGKAETGGGTAEAGDSAAKMGDSAANMGASAANMGASAVEAGGDAVGAVDNPAGRAVADAAGRAVDGLRDALDELIDTFRTVVRGVHPAMLPERGPRAALEELAATLPRPVRFGGDLGRRVGWEVESGLYHAAAAVLTVLAGRDADTPVAVDLGRQGTVLRVVATAAEPDRPVAALVAALADDTERLAVLGGALTCAAAGGVATVSVRLPERIGADAVNGETTTAGLLDRVRDLLEQGWQAATDPADRDRWAAIADRLGRPVRLAVVGPARTAVVGALLGTEVAAAEHPTWYARGESGATTNANGHRVVRLPADFLRGLTVVEVPGAPDAALAAALSAESEGFAPAVDAVLCLTPPEPGFRETLRAGRHRVALIDPDPGLRPGLALVAATLREEEHRALRSTAPDPVALARVPPPDLPTAVSTARGVVEQGAAALMSALAQRSGLTALRRGLADTLLARAEVITARRALVAVDAALPALPANHPLRWSVEQVRVEAHDIAELDLLDDITRGAVPLRADRAAALRLLGAHGLAARTRLGLPADTPPDRVHTTAQAAADRWRAHAEHPATGARTRHACEVLIRTCEGLTAQALPTPRSRTSTPV</sequence>
<reference evidence="3 4" key="1">
    <citation type="journal article" date="2014" name="Genome Announc.">
        <title>Draft Genome Sequence of the Antitrypanosomally Active Sponge-Associated Bacterium Actinokineospora sp. Strain EG49.</title>
        <authorList>
            <person name="Harjes J."/>
            <person name="Ryu T."/>
            <person name="Abdelmohsen U.R."/>
            <person name="Moitinho-Silva L."/>
            <person name="Horn H."/>
            <person name="Ravasi T."/>
            <person name="Hentschel U."/>
        </authorList>
    </citation>
    <scope>NUCLEOTIDE SEQUENCE [LARGE SCALE GENOMIC DNA]</scope>
    <source>
        <strain evidence="3 4">EG49</strain>
    </source>
</reference>
<proteinExistence type="predicted"/>
<comment type="caution">
    <text evidence="3">The sequence shown here is derived from an EMBL/GenBank/DDBJ whole genome shotgun (WGS) entry which is preliminary data.</text>
</comment>
<dbReference type="Proteomes" id="UP000019277">
    <property type="component" value="Unassembled WGS sequence"/>
</dbReference>
<evidence type="ECO:0000256" key="1">
    <source>
        <dbReference type="SAM" id="Coils"/>
    </source>
</evidence>
<feature type="region of interest" description="Disordered" evidence="2">
    <location>
        <begin position="175"/>
        <end position="229"/>
    </location>
</feature>
<feature type="coiled-coil region" evidence="1">
    <location>
        <begin position="105"/>
        <end position="132"/>
    </location>
</feature>
<evidence type="ECO:0000256" key="2">
    <source>
        <dbReference type="SAM" id="MobiDB-lite"/>
    </source>
</evidence>
<accession>W7ITZ4</accession>
<organism evidence="3 4">
    <name type="scientific">Actinokineospora spheciospongiae</name>
    <dbReference type="NCBI Taxonomy" id="909613"/>
    <lineage>
        <taxon>Bacteria</taxon>
        <taxon>Bacillati</taxon>
        <taxon>Actinomycetota</taxon>
        <taxon>Actinomycetes</taxon>
        <taxon>Pseudonocardiales</taxon>
        <taxon>Pseudonocardiaceae</taxon>
        <taxon>Actinokineospora</taxon>
    </lineage>
</organism>
<feature type="compositionally biased region" description="Low complexity" evidence="2">
    <location>
        <begin position="181"/>
        <end position="197"/>
    </location>
</feature>
<evidence type="ECO:0000313" key="3">
    <source>
        <dbReference type="EMBL" id="EWC60207.1"/>
    </source>
</evidence>
<protein>
    <submittedName>
        <fullName evidence="3">Isoniazid inducible gene protein iniC</fullName>
    </submittedName>
</protein>
<keyword evidence="4" id="KW-1185">Reference proteome</keyword>
<dbReference type="AlphaFoldDB" id="W7ITZ4"/>
<dbReference type="STRING" id="909613.UO65_4506"/>
<dbReference type="PATRIC" id="fig|909613.9.peg.4508"/>
<evidence type="ECO:0000313" key="4">
    <source>
        <dbReference type="Proteomes" id="UP000019277"/>
    </source>
</evidence>
<dbReference type="eggNOG" id="COG0699">
    <property type="taxonomic scope" value="Bacteria"/>
</dbReference>
<keyword evidence="1" id="KW-0175">Coiled coil</keyword>
<gene>
    <name evidence="3" type="ORF">UO65_4506</name>
</gene>